<dbReference type="NCBIfam" id="TIGR00052">
    <property type="entry name" value="nudix-type nucleoside diphosphatase, YffH/AdpP family"/>
    <property type="match status" value="1"/>
</dbReference>
<dbReference type="STRING" id="151549.A0A4C1U961"/>
<dbReference type="GO" id="GO:0046872">
    <property type="term" value="F:metal ion binding"/>
    <property type="evidence" value="ECO:0007669"/>
    <property type="project" value="InterPro"/>
</dbReference>
<reference evidence="14 15" key="1">
    <citation type="journal article" date="2019" name="Commun. Biol.">
        <title>The bagworm genome reveals a unique fibroin gene that provides high tensile strength.</title>
        <authorList>
            <person name="Kono N."/>
            <person name="Nakamura H."/>
            <person name="Ohtoshi R."/>
            <person name="Tomita M."/>
            <person name="Numata K."/>
            <person name="Arakawa K."/>
        </authorList>
    </citation>
    <scope>NUCLEOTIDE SEQUENCE [LARGE SCALE GENOMIC DNA]</scope>
</reference>
<accession>A0A4C1U961</accession>
<dbReference type="EC" id="3.6.1.45" evidence="9"/>
<dbReference type="OrthoDB" id="10249920at2759"/>
<comment type="caution">
    <text evidence="14">The sequence shown here is derived from an EMBL/GenBank/DDBJ whole genome shotgun (WGS) entry which is preliminary data.</text>
</comment>
<dbReference type="InterPro" id="IPR004385">
    <property type="entry name" value="NDP_pyrophosphatase"/>
</dbReference>
<proteinExistence type="predicted"/>
<dbReference type="PROSITE" id="PS51462">
    <property type="entry name" value="NUDIX"/>
    <property type="match status" value="1"/>
</dbReference>
<dbReference type="InterPro" id="IPR015797">
    <property type="entry name" value="NUDIX_hydrolase-like_dom_sf"/>
</dbReference>
<dbReference type="GO" id="GO:0019693">
    <property type="term" value="P:ribose phosphate metabolic process"/>
    <property type="evidence" value="ECO:0007669"/>
    <property type="project" value="TreeGrafter"/>
</dbReference>
<feature type="transmembrane region" description="Helical" evidence="12">
    <location>
        <begin position="304"/>
        <end position="325"/>
    </location>
</feature>
<name>A0A4C1U961_EUMVA</name>
<evidence type="ECO:0000313" key="14">
    <source>
        <dbReference type="EMBL" id="GBP22859.1"/>
    </source>
</evidence>
<evidence type="ECO:0000256" key="11">
    <source>
        <dbReference type="ARBA" id="ARBA00080475"/>
    </source>
</evidence>
<evidence type="ECO:0000256" key="9">
    <source>
        <dbReference type="ARBA" id="ARBA00066480"/>
    </source>
</evidence>
<comment type="subunit">
    <text evidence="3">Homodimer.</text>
</comment>
<comment type="cofactor">
    <cofactor evidence="1">
        <name>Mg(2+)</name>
        <dbReference type="ChEBI" id="CHEBI:18420"/>
    </cofactor>
</comment>
<keyword evidence="12" id="KW-0812">Transmembrane</keyword>
<dbReference type="GO" id="GO:0008768">
    <property type="term" value="F:UDP-sugar diphosphatase activity"/>
    <property type="evidence" value="ECO:0007669"/>
    <property type="project" value="UniProtKB-EC"/>
</dbReference>
<dbReference type="AlphaFoldDB" id="A0A4C1U961"/>
<evidence type="ECO:0000313" key="15">
    <source>
        <dbReference type="Proteomes" id="UP000299102"/>
    </source>
</evidence>
<evidence type="ECO:0000256" key="1">
    <source>
        <dbReference type="ARBA" id="ARBA00001946"/>
    </source>
</evidence>
<dbReference type="GO" id="GO:0005737">
    <property type="term" value="C:cytoplasm"/>
    <property type="evidence" value="ECO:0007669"/>
    <property type="project" value="UniProtKB-SubCell"/>
</dbReference>
<evidence type="ECO:0000259" key="13">
    <source>
        <dbReference type="PROSITE" id="PS51462"/>
    </source>
</evidence>
<dbReference type="Gene3D" id="3.90.79.10">
    <property type="entry name" value="Nucleoside Triphosphate Pyrophosphohydrolase"/>
    <property type="match status" value="1"/>
</dbReference>
<evidence type="ECO:0000256" key="4">
    <source>
        <dbReference type="ARBA" id="ARBA00022490"/>
    </source>
</evidence>
<evidence type="ECO:0000256" key="12">
    <source>
        <dbReference type="SAM" id="Phobius"/>
    </source>
</evidence>
<evidence type="ECO:0000256" key="8">
    <source>
        <dbReference type="ARBA" id="ARBA00054674"/>
    </source>
</evidence>
<evidence type="ECO:0000256" key="2">
    <source>
        <dbReference type="ARBA" id="ARBA00004496"/>
    </source>
</evidence>
<keyword evidence="15" id="KW-1185">Reference proteome</keyword>
<dbReference type="GO" id="GO:0006753">
    <property type="term" value="P:nucleoside phosphate metabolic process"/>
    <property type="evidence" value="ECO:0007669"/>
    <property type="project" value="TreeGrafter"/>
</dbReference>
<gene>
    <name evidence="14" type="primary">NUDT14</name>
    <name evidence="14" type="ORF">EVAR_17213_1</name>
</gene>
<evidence type="ECO:0000256" key="3">
    <source>
        <dbReference type="ARBA" id="ARBA00011738"/>
    </source>
</evidence>
<keyword evidence="12" id="KW-1133">Transmembrane helix</keyword>
<keyword evidence="12" id="KW-0472">Membrane</keyword>
<dbReference type="EMBL" id="BGZK01000144">
    <property type="protein sequence ID" value="GBP22859.1"/>
    <property type="molecule type" value="Genomic_DNA"/>
</dbReference>
<comment type="catalytic activity">
    <reaction evidence="7">
        <text>UDP-sugar + H2O = UMP + alpha-D-aldose 1-phosphate.</text>
        <dbReference type="EC" id="3.6.1.45"/>
    </reaction>
</comment>
<feature type="domain" description="Nudix hydrolase" evidence="13">
    <location>
        <begin position="38"/>
        <end position="196"/>
    </location>
</feature>
<organism evidence="14 15">
    <name type="scientific">Eumeta variegata</name>
    <name type="common">Bagworm moth</name>
    <name type="synonym">Eumeta japonica</name>
    <dbReference type="NCBI Taxonomy" id="151549"/>
    <lineage>
        <taxon>Eukaryota</taxon>
        <taxon>Metazoa</taxon>
        <taxon>Ecdysozoa</taxon>
        <taxon>Arthropoda</taxon>
        <taxon>Hexapoda</taxon>
        <taxon>Insecta</taxon>
        <taxon>Pterygota</taxon>
        <taxon>Neoptera</taxon>
        <taxon>Endopterygota</taxon>
        <taxon>Lepidoptera</taxon>
        <taxon>Glossata</taxon>
        <taxon>Ditrysia</taxon>
        <taxon>Tineoidea</taxon>
        <taxon>Psychidae</taxon>
        <taxon>Oiketicinae</taxon>
        <taxon>Eumeta</taxon>
    </lineage>
</organism>
<evidence type="ECO:0000256" key="5">
    <source>
        <dbReference type="ARBA" id="ARBA00022801"/>
    </source>
</evidence>
<evidence type="ECO:0000256" key="6">
    <source>
        <dbReference type="ARBA" id="ARBA00022842"/>
    </source>
</evidence>
<dbReference type="PANTHER" id="PTHR11839:SF15">
    <property type="entry name" value="URIDINE DIPHOSPHATE GLUCOSE PYROPHOSPHATASE NUDT14"/>
    <property type="match status" value="1"/>
</dbReference>
<evidence type="ECO:0000256" key="7">
    <source>
        <dbReference type="ARBA" id="ARBA00051086"/>
    </source>
</evidence>
<dbReference type="CDD" id="cd18887">
    <property type="entry name" value="NUDIX_UGPPase_Nudt14"/>
    <property type="match status" value="1"/>
</dbReference>
<comment type="function">
    <text evidence="8">Hydrolyzes UDP-glucose to glucose 1-phosphate and UMP and ADP-ribose to ribose 5-phosphate and AMP. The physiological substrate is probably UDP-glucose. Poor activity on other substrates such as ADP-glucose, CDP-glucose, GDP-glucose and GDP-mannose.</text>
</comment>
<dbReference type="Proteomes" id="UP000299102">
    <property type="component" value="Unassembled WGS sequence"/>
</dbReference>
<dbReference type="InterPro" id="IPR000086">
    <property type="entry name" value="NUDIX_hydrolase_dom"/>
</dbReference>
<comment type="subcellular location">
    <subcellularLocation>
        <location evidence="2">Cytoplasm</location>
    </subcellularLocation>
</comment>
<evidence type="ECO:0000256" key="10">
    <source>
        <dbReference type="ARBA" id="ARBA00071467"/>
    </source>
</evidence>
<keyword evidence="5" id="KW-0378">Hydrolase</keyword>
<dbReference type="FunFam" id="3.90.79.10:FF:000035">
    <property type="entry name" value="Uridine diphosphate glucose pyrophosphatase"/>
    <property type="match status" value="1"/>
</dbReference>
<dbReference type="SUPFAM" id="SSF55811">
    <property type="entry name" value="Nudix"/>
    <property type="match status" value="1"/>
</dbReference>
<keyword evidence="6" id="KW-0460">Magnesium</keyword>
<dbReference type="PANTHER" id="PTHR11839">
    <property type="entry name" value="UDP/ADP-SUGAR PYROPHOSPHATASE"/>
    <property type="match status" value="1"/>
</dbReference>
<sequence>MQDIKDVYISPLPDSPYVKPFRLNYTQNGKQKNWDLLEVHDSVAIIVFNVTRKVMVMVKQFRPAIYYNSVSKEDRAKSTINTDKYPGSLGVALEMCAGIVDKNKSLDEIAREEVLEECGYNVEASDLSKVMSYRSGVGVQGSLQTLYYCEVTDDMKTNQGGGVDDEIIDVVEKTIPELEEIVSSPGPVASPPSCLFDLKSFIPKSQKSSLIQSGSGLADGHCHHHEEICNRRLDVRGARSERLNLNQVKSSSFRIEPGTFWFRSDALNHRSGSGPSEGRSWNLSRANQKIIFLSYLALLAPPEVYALCLGTGGTALFMALTLYIITNFPFATSPLWT</sequence>
<keyword evidence="4" id="KW-0963">Cytoplasm</keyword>
<protein>
    <recommendedName>
        <fullName evidence="10">Uridine diphosphate glucose pyrophosphatase NUDT14</fullName>
        <ecNumber evidence="9">3.6.1.45</ecNumber>
    </recommendedName>
    <alternativeName>
        <fullName evidence="11">Nucleoside diphosphate-linked moiety X motif 14</fullName>
    </alternativeName>
</protein>